<keyword evidence="2" id="KW-1185">Reference proteome</keyword>
<evidence type="ECO:0000313" key="1">
    <source>
        <dbReference type="EMBL" id="ETO04853.1"/>
    </source>
</evidence>
<sequence>KLTQFSNDINILSLQKKEENINDKISKLLTLIIIDKKEYTKNNWCEIPLLPDIPQLKQIKIIIENNDNKKNLHTRLIDILILINNDSSPVRKTSLETLLYFIRKERKQFELIILKDIKYEQLLRRLINSLLKLSIDKDKDIIHLCSIKKRRKRRRI</sequence>
<protein>
    <submittedName>
        <fullName evidence="1">Uncharacterized protein</fullName>
    </submittedName>
</protein>
<gene>
    <name evidence="1" type="ORF">RFI_32543</name>
</gene>
<evidence type="ECO:0000313" key="2">
    <source>
        <dbReference type="Proteomes" id="UP000023152"/>
    </source>
</evidence>
<proteinExistence type="predicted"/>
<dbReference type="Proteomes" id="UP000023152">
    <property type="component" value="Unassembled WGS sequence"/>
</dbReference>
<reference evidence="1 2" key="1">
    <citation type="journal article" date="2013" name="Curr. Biol.">
        <title>The Genome of the Foraminiferan Reticulomyxa filosa.</title>
        <authorList>
            <person name="Glockner G."/>
            <person name="Hulsmann N."/>
            <person name="Schleicher M."/>
            <person name="Noegel A.A."/>
            <person name="Eichinger L."/>
            <person name="Gallinger C."/>
            <person name="Pawlowski J."/>
            <person name="Sierra R."/>
            <person name="Euteneuer U."/>
            <person name="Pillet L."/>
            <person name="Moustafa A."/>
            <person name="Platzer M."/>
            <person name="Groth M."/>
            <person name="Szafranski K."/>
            <person name="Schliwa M."/>
        </authorList>
    </citation>
    <scope>NUCLEOTIDE SEQUENCE [LARGE SCALE GENOMIC DNA]</scope>
</reference>
<feature type="non-terminal residue" evidence="1">
    <location>
        <position position="1"/>
    </location>
</feature>
<dbReference type="EMBL" id="ASPP01028859">
    <property type="protein sequence ID" value="ETO04853.1"/>
    <property type="molecule type" value="Genomic_DNA"/>
</dbReference>
<accession>X6LSI7</accession>
<name>X6LSI7_RETFI</name>
<dbReference type="AlphaFoldDB" id="X6LSI7"/>
<organism evidence="1 2">
    <name type="scientific">Reticulomyxa filosa</name>
    <dbReference type="NCBI Taxonomy" id="46433"/>
    <lineage>
        <taxon>Eukaryota</taxon>
        <taxon>Sar</taxon>
        <taxon>Rhizaria</taxon>
        <taxon>Retaria</taxon>
        <taxon>Foraminifera</taxon>
        <taxon>Monothalamids</taxon>
        <taxon>Reticulomyxidae</taxon>
        <taxon>Reticulomyxa</taxon>
    </lineage>
</organism>
<comment type="caution">
    <text evidence="1">The sequence shown here is derived from an EMBL/GenBank/DDBJ whole genome shotgun (WGS) entry which is preliminary data.</text>
</comment>